<comment type="function">
    <text evidence="1">Component of the MICOS complex, a large protein complex of the mitochondrial inner membrane that plays crucial roles in the maintenance of crista junctions, inner membrane architecture, and formation of contact sites to the outer membrane.</text>
</comment>
<evidence type="ECO:0000256" key="8">
    <source>
        <dbReference type="ARBA" id="ARBA00023136"/>
    </source>
</evidence>
<organism evidence="10">
    <name type="scientific">Spongospora subterranea</name>
    <dbReference type="NCBI Taxonomy" id="70186"/>
    <lineage>
        <taxon>Eukaryota</taxon>
        <taxon>Sar</taxon>
        <taxon>Rhizaria</taxon>
        <taxon>Endomyxa</taxon>
        <taxon>Phytomyxea</taxon>
        <taxon>Plasmodiophorida</taxon>
        <taxon>Plasmodiophoridae</taxon>
        <taxon>Spongospora</taxon>
    </lineage>
</organism>
<evidence type="ECO:0000256" key="1">
    <source>
        <dbReference type="ARBA" id="ARBA00002689"/>
    </source>
</evidence>
<dbReference type="GO" id="GO:0061617">
    <property type="term" value="C:MICOS complex"/>
    <property type="evidence" value="ECO:0007669"/>
    <property type="project" value="InterPro"/>
</dbReference>
<evidence type="ECO:0000256" key="9">
    <source>
        <dbReference type="SAM" id="MobiDB-lite"/>
    </source>
</evidence>
<dbReference type="Pfam" id="PF04418">
    <property type="entry name" value="DUF543"/>
    <property type="match status" value="1"/>
</dbReference>
<keyword evidence="7" id="KW-0496">Mitochondrion</keyword>
<keyword evidence="4" id="KW-0812">Transmembrane</keyword>
<dbReference type="AlphaFoldDB" id="A0A0H5R5I5"/>
<comment type="similarity">
    <text evidence="3">Belongs to the MICOS complex subunit Mic10 family.</text>
</comment>
<dbReference type="EMBL" id="HACM01008983">
    <property type="protein sequence ID" value="CRZ09425.1"/>
    <property type="molecule type" value="Transcribed_RNA"/>
</dbReference>
<evidence type="ECO:0000256" key="4">
    <source>
        <dbReference type="ARBA" id="ARBA00022692"/>
    </source>
</evidence>
<evidence type="ECO:0000256" key="7">
    <source>
        <dbReference type="ARBA" id="ARBA00023128"/>
    </source>
</evidence>
<reference evidence="10" key="1">
    <citation type="submission" date="2015-04" db="EMBL/GenBank/DDBJ databases">
        <title>The genome sequence of the plant pathogenic Rhizarian Plasmodiophora brassicae reveals insights in its biotrophic life cycle and the origin of chitin synthesis.</title>
        <authorList>
            <person name="Schwelm A."/>
            <person name="Fogelqvist J."/>
            <person name="Knaust A."/>
            <person name="Julke S."/>
            <person name="Lilja T."/>
            <person name="Dhandapani V."/>
            <person name="Bonilla-Rosso G."/>
            <person name="Karlsson M."/>
            <person name="Shevchenko A."/>
            <person name="Choi S.R."/>
            <person name="Kim H.G."/>
            <person name="Park J.Y."/>
            <person name="Lim Y.P."/>
            <person name="Ludwig-Muller J."/>
            <person name="Dixelius C."/>
        </authorList>
    </citation>
    <scope>NUCLEOTIDE SEQUENCE</scope>
    <source>
        <tissue evidence="10">Potato root galls</tissue>
    </source>
</reference>
<dbReference type="PANTHER" id="PTHR21304:SF0">
    <property type="entry name" value="MICOS COMPLEX SUBUNIT MIC10"/>
    <property type="match status" value="1"/>
</dbReference>
<evidence type="ECO:0000313" key="10">
    <source>
        <dbReference type="EMBL" id="CRZ09425.1"/>
    </source>
</evidence>
<feature type="compositionally biased region" description="Basic and acidic residues" evidence="9">
    <location>
        <begin position="95"/>
        <end position="105"/>
    </location>
</feature>
<evidence type="ECO:0000256" key="3">
    <source>
        <dbReference type="ARBA" id="ARBA00006792"/>
    </source>
</evidence>
<evidence type="ECO:0000256" key="5">
    <source>
        <dbReference type="ARBA" id="ARBA00022792"/>
    </source>
</evidence>
<dbReference type="PANTHER" id="PTHR21304">
    <property type="entry name" value="MICOS COMPLEX SUBUNIT MIC10"/>
    <property type="match status" value="1"/>
</dbReference>
<protein>
    <recommendedName>
        <fullName evidence="11">MICOS complex subunit MIC10</fullName>
    </recommendedName>
</protein>
<evidence type="ECO:0000256" key="6">
    <source>
        <dbReference type="ARBA" id="ARBA00022989"/>
    </source>
</evidence>
<evidence type="ECO:0008006" key="11">
    <source>
        <dbReference type="Google" id="ProtNLM"/>
    </source>
</evidence>
<comment type="subcellular location">
    <subcellularLocation>
        <location evidence="2">Mitochondrion inner membrane</location>
        <topology evidence="2">Single-pass membrane protein</topology>
    </subcellularLocation>
</comment>
<sequence length="126" mass="12958">MTENNTAPAKDVTSSAHSSQGTAWDTCIESALVKTGYGLIAGGLAAFVLFRSPTSRALVTGLSGGFGAGLAYNNCKSVMCKDGCAGSKLCSKNKSCKEPSKEPTKQQHSKLADVQPASSEIAKVAK</sequence>
<keyword evidence="6" id="KW-1133">Transmembrane helix</keyword>
<proteinExistence type="inferred from homology"/>
<keyword evidence="8" id="KW-0472">Membrane</keyword>
<name>A0A0H5R5I5_9EUKA</name>
<accession>A0A0H5R5I5</accession>
<feature type="region of interest" description="Disordered" evidence="9">
    <location>
        <begin position="92"/>
        <end position="126"/>
    </location>
</feature>
<evidence type="ECO:0000256" key="2">
    <source>
        <dbReference type="ARBA" id="ARBA00004434"/>
    </source>
</evidence>
<keyword evidence="5" id="KW-0999">Mitochondrion inner membrane</keyword>
<dbReference type="InterPro" id="IPR007512">
    <property type="entry name" value="Mic10"/>
</dbReference>